<dbReference type="RefSeq" id="WP_301119106.1">
    <property type="nucleotide sequence ID" value="NZ_JAUHPX010000003.1"/>
</dbReference>
<evidence type="ECO:0000313" key="3">
    <source>
        <dbReference type="Proteomes" id="UP001172737"/>
    </source>
</evidence>
<dbReference type="AlphaFoldDB" id="A0AAW7M4U5"/>
<dbReference type="Pfam" id="PF18951">
    <property type="entry name" value="DUF5695"/>
    <property type="match status" value="2"/>
</dbReference>
<reference evidence="2" key="1">
    <citation type="submission" date="2023-06" db="EMBL/GenBank/DDBJ databases">
        <title>Sysu t00039.</title>
        <authorList>
            <person name="Gao L."/>
            <person name="Fang B.-Z."/>
            <person name="Li W.-J."/>
        </authorList>
    </citation>
    <scope>NUCLEOTIDE SEQUENCE</scope>
    <source>
        <strain evidence="2">SYSU T00039</strain>
    </source>
</reference>
<proteinExistence type="predicted"/>
<gene>
    <name evidence="2" type="ORF">QQX10_06275</name>
</gene>
<evidence type="ECO:0000313" key="2">
    <source>
        <dbReference type="EMBL" id="MDN4487772.1"/>
    </source>
</evidence>
<evidence type="ECO:0000256" key="1">
    <source>
        <dbReference type="SAM" id="MobiDB-lite"/>
    </source>
</evidence>
<feature type="region of interest" description="Disordered" evidence="1">
    <location>
        <begin position="911"/>
        <end position="930"/>
    </location>
</feature>
<name>A0AAW7M4U5_9MICO</name>
<dbReference type="Proteomes" id="UP001172737">
    <property type="component" value="Unassembled WGS sequence"/>
</dbReference>
<sequence>MRRPVRIGLTVAAAIVTAGASSMLIRALVTNGDAPVPVSPEQMATLSSDTFRVGIDGASGGVFELSHPADSYGTTFVANPDIHPDWDIDDSRWVGDLVMRVDGAERLTSASDDIRTVASSGDRVVVAYDGEAAREDGIRGFGLTETYALTGEDRDVFDWSITLTNPSSEPLTIEDLGVPMLMNAWWNAGDQTAIYEQNVVRHSYVAGDGSYAYWQRPNGEGPFLVMVPKPGTSLEFRDKSRTGQTIFGELDPAWEGLVTFAIHSAVLQPEREGKIGGYLPATSGTVPAGGSASYGFTFRWAADYTDLRDVLFDAGVVDVVSLPGMVVPTDTDVTLAVRATGGIEGVAGEDGRSVSVTSVGTRNGYELYRLTMPRLGPNKVTVTFDGGRTSVLQYYAIAPVETLIDSHARFLVDHQQARTEHDYDGAFLQWSMATGKPVSWHDYPGGGWKEWMAGGSDDSGLAPALYLARKNLTSPDQAEIDALDRYIDSFLLGYLQAATEDGERTWQVYRWYDGCDGTPCDQGVWRAYNYTHIANTYVAMYEVATTYPNLETARPAREYLDLAFRTLEAMFTKIPLPTPIGDAAHDLGLMGEGTYPEILAALDGEGMIAQAAALRSLLDAKSETLFAQKYPFASEASIDTTGFEASYVFAKMYDDEALKDRVQRSSLAARGMQPLWYYYGSDNRHMGESWWNLGYETQLGAWQQQDYLREEMAAGDRDFDESMRSTYGALLAGWANINAGQISADPANIGAASWQYQSQLGVPEPNWAFMPQIDGWWAWSGEADLGFWGGLRASEVAVVEDRIVGLYAYGGDLSASASGLSIVPRDGVRQRATFYQHGGFRFELTGARYARATVDNALTEITLAVEHGAAGGGAFTMRLSRAVDGTYAVEVDGEAAGSLAVEGGAGTATVDLPGGSGEVRLTRELAPASR</sequence>
<comment type="caution">
    <text evidence="2">The sequence shown here is derived from an EMBL/GenBank/DDBJ whole genome shotgun (WGS) entry which is preliminary data.</text>
</comment>
<organism evidence="2 3">
    <name type="scientific">Demequina lignilytica</name>
    <dbReference type="NCBI Taxonomy" id="3051663"/>
    <lineage>
        <taxon>Bacteria</taxon>
        <taxon>Bacillati</taxon>
        <taxon>Actinomycetota</taxon>
        <taxon>Actinomycetes</taxon>
        <taxon>Micrococcales</taxon>
        <taxon>Demequinaceae</taxon>
        <taxon>Demequina</taxon>
    </lineage>
</organism>
<dbReference type="InterPro" id="IPR043750">
    <property type="entry name" value="DUF5695"/>
</dbReference>
<accession>A0AAW7M4U5</accession>
<keyword evidence="3" id="KW-1185">Reference proteome</keyword>
<dbReference type="EMBL" id="JAUHPX010000003">
    <property type="protein sequence ID" value="MDN4487772.1"/>
    <property type="molecule type" value="Genomic_DNA"/>
</dbReference>
<protein>
    <submittedName>
        <fullName evidence="2">DUF5695 domain-containing protein</fullName>
    </submittedName>
</protein>